<keyword evidence="1" id="KW-1277">Toxin-antitoxin system</keyword>
<keyword evidence="3" id="KW-1185">Reference proteome</keyword>
<organism evidence="2 3">
    <name type="scientific">Sulfitobacter sediminis</name>
    <dbReference type="NCBI Taxonomy" id="3234186"/>
    <lineage>
        <taxon>Bacteria</taxon>
        <taxon>Pseudomonadati</taxon>
        <taxon>Pseudomonadota</taxon>
        <taxon>Alphaproteobacteria</taxon>
        <taxon>Rhodobacterales</taxon>
        <taxon>Roseobacteraceae</taxon>
        <taxon>Sulfitobacter</taxon>
    </lineage>
</organism>
<evidence type="ECO:0000256" key="1">
    <source>
        <dbReference type="ARBA" id="ARBA00022649"/>
    </source>
</evidence>
<dbReference type="Proteomes" id="UP001556098">
    <property type="component" value="Unassembled WGS sequence"/>
</dbReference>
<protein>
    <submittedName>
        <fullName evidence="2">Type II toxin-antitoxin system RelE/ParE family toxin</fullName>
    </submittedName>
</protein>
<dbReference type="RefSeq" id="WP_367879435.1">
    <property type="nucleotide sequence ID" value="NZ_JBFNXX010000020.1"/>
</dbReference>
<accession>A0ABV3RS61</accession>
<dbReference type="InterPro" id="IPR035093">
    <property type="entry name" value="RelE/ParE_toxin_dom_sf"/>
</dbReference>
<comment type="caution">
    <text evidence="2">The sequence shown here is derived from an EMBL/GenBank/DDBJ whole genome shotgun (WGS) entry which is preliminary data.</text>
</comment>
<dbReference type="Gene3D" id="3.30.2310.20">
    <property type="entry name" value="RelE-like"/>
    <property type="match status" value="1"/>
</dbReference>
<evidence type="ECO:0000313" key="3">
    <source>
        <dbReference type="Proteomes" id="UP001556098"/>
    </source>
</evidence>
<proteinExistence type="predicted"/>
<dbReference type="EMBL" id="JBFNXX010000020">
    <property type="protein sequence ID" value="MEW9921734.1"/>
    <property type="molecule type" value="Genomic_DNA"/>
</dbReference>
<gene>
    <name evidence="2" type="ORF">AB2B41_19170</name>
</gene>
<dbReference type="InterPro" id="IPR007712">
    <property type="entry name" value="RelE/ParE_toxin"/>
</dbReference>
<dbReference type="Pfam" id="PF05016">
    <property type="entry name" value="ParE_toxin"/>
    <property type="match status" value="1"/>
</dbReference>
<evidence type="ECO:0000313" key="2">
    <source>
        <dbReference type="EMBL" id="MEW9921734.1"/>
    </source>
</evidence>
<reference evidence="2 3" key="1">
    <citation type="submission" date="2024-07" db="EMBL/GenBank/DDBJ databases">
        <title>Marimonas sp.nov., isolated from tidal-flat sediment.</title>
        <authorList>
            <person name="Jayan J.N."/>
            <person name="Lee S.S."/>
        </authorList>
    </citation>
    <scope>NUCLEOTIDE SEQUENCE [LARGE SCALE GENOMIC DNA]</scope>
    <source>
        <strain evidence="2 3">MJW-29</strain>
    </source>
</reference>
<name>A0ABV3RS61_9RHOB</name>
<sequence length="113" mass="12511">MSKTFELTPFAKSNLIDIVVWTIQNFGVAQAEKYEAMILARCAGLTDGTTPSRDCATLEGKPGPSGLLFARAERHFIIFEENDERIVVLAFLHVASDLVNRIGALKDKPFSLR</sequence>